<feature type="signal peptide" evidence="12">
    <location>
        <begin position="1"/>
        <end position="20"/>
    </location>
</feature>
<dbReference type="NCBIfam" id="NF001304">
    <property type="entry name" value="PRK00249.1-4"/>
    <property type="match status" value="1"/>
</dbReference>
<feature type="chain" id="PRO_5045044717" description="Flagellar L-ring protein" evidence="12">
    <location>
        <begin position="21"/>
        <end position="225"/>
    </location>
</feature>
<dbReference type="PRINTS" id="PR01008">
    <property type="entry name" value="FLGLRINGFLGH"/>
</dbReference>
<comment type="function">
    <text evidence="1 11">Assembles around the rod to form the L-ring and probably protects the motor/basal body from shearing forces during rotation.</text>
</comment>
<organism evidence="13 14">
    <name type="scientific">Halopseudomonas salina</name>
    <dbReference type="NCBI Taxonomy" id="1323744"/>
    <lineage>
        <taxon>Bacteria</taxon>
        <taxon>Pseudomonadati</taxon>
        <taxon>Pseudomonadota</taxon>
        <taxon>Gammaproteobacteria</taxon>
        <taxon>Pseudomonadales</taxon>
        <taxon>Pseudomonadaceae</taxon>
        <taxon>Halopseudomonas</taxon>
    </lineage>
</organism>
<name>A0ABQ1NZK0_9GAMM</name>
<evidence type="ECO:0000313" key="14">
    <source>
        <dbReference type="Proteomes" id="UP000638188"/>
    </source>
</evidence>
<keyword evidence="13" id="KW-0966">Cell projection</keyword>
<dbReference type="PANTHER" id="PTHR34933">
    <property type="entry name" value="FLAGELLAR L-RING PROTEIN"/>
    <property type="match status" value="1"/>
</dbReference>
<evidence type="ECO:0000256" key="12">
    <source>
        <dbReference type="SAM" id="SignalP"/>
    </source>
</evidence>
<evidence type="ECO:0000256" key="9">
    <source>
        <dbReference type="ARBA" id="ARBA00023237"/>
    </source>
</evidence>
<dbReference type="EMBL" id="BMFF01000001">
    <property type="protein sequence ID" value="GGC87806.1"/>
    <property type="molecule type" value="Genomic_DNA"/>
</dbReference>
<evidence type="ECO:0000256" key="1">
    <source>
        <dbReference type="ARBA" id="ARBA00002591"/>
    </source>
</evidence>
<comment type="subunit">
    <text evidence="4 11">The basal body constitutes a major portion of the flagellar organelle and consists of four rings (L,P,S, and M) mounted on a central rod.</text>
</comment>
<keyword evidence="5 11" id="KW-0732">Signal</keyword>
<keyword evidence="9 11" id="KW-0998">Cell outer membrane</keyword>
<evidence type="ECO:0000313" key="13">
    <source>
        <dbReference type="EMBL" id="GGC87806.1"/>
    </source>
</evidence>
<keyword evidence="7" id="KW-0564">Palmitate</keyword>
<evidence type="ECO:0000256" key="11">
    <source>
        <dbReference type="HAMAP-Rule" id="MF_00415"/>
    </source>
</evidence>
<keyword evidence="14" id="KW-1185">Reference proteome</keyword>
<gene>
    <name evidence="11 13" type="primary">flgH</name>
    <name evidence="13" type="ORF">GCM10007418_04450</name>
</gene>
<comment type="caution">
    <text evidence="13">The sequence shown here is derived from an EMBL/GenBank/DDBJ whole genome shotgun (WGS) entry which is preliminary data.</text>
</comment>
<evidence type="ECO:0000256" key="10">
    <source>
        <dbReference type="ARBA" id="ARBA00023288"/>
    </source>
</evidence>
<keyword evidence="6 11" id="KW-0472">Membrane</keyword>
<protein>
    <recommendedName>
        <fullName evidence="11">Flagellar L-ring protein</fullName>
    </recommendedName>
    <alternativeName>
        <fullName evidence="11">Basal body L-ring protein</fullName>
    </alternativeName>
</protein>
<keyword evidence="8 11" id="KW-0975">Bacterial flagellum</keyword>
<evidence type="ECO:0000256" key="3">
    <source>
        <dbReference type="ARBA" id="ARBA00006929"/>
    </source>
</evidence>
<dbReference type="Proteomes" id="UP000638188">
    <property type="component" value="Unassembled WGS sequence"/>
</dbReference>
<keyword evidence="13" id="KW-0282">Flagellum</keyword>
<comment type="subcellular location">
    <subcellularLocation>
        <location evidence="11">Cell outer membrane</location>
        <topology evidence="11">Lipid-anchor</topology>
    </subcellularLocation>
    <subcellularLocation>
        <location evidence="11">Bacterial flagellum basal body</location>
    </subcellularLocation>
    <subcellularLocation>
        <location evidence="2">Membrane</location>
        <topology evidence="2">Lipid-anchor</topology>
    </subcellularLocation>
</comment>
<comment type="similarity">
    <text evidence="3 11">Belongs to the FlgH family.</text>
</comment>
<evidence type="ECO:0000256" key="6">
    <source>
        <dbReference type="ARBA" id="ARBA00023136"/>
    </source>
</evidence>
<evidence type="ECO:0000256" key="7">
    <source>
        <dbReference type="ARBA" id="ARBA00023139"/>
    </source>
</evidence>
<evidence type="ECO:0000256" key="2">
    <source>
        <dbReference type="ARBA" id="ARBA00004635"/>
    </source>
</evidence>
<accession>A0ABQ1NZK0</accession>
<proteinExistence type="inferred from homology"/>
<dbReference type="PANTHER" id="PTHR34933:SF1">
    <property type="entry name" value="FLAGELLAR L-RING PROTEIN"/>
    <property type="match status" value="1"/>
</dbReference>
<keyword evidence="13" id="KW-0969">Cilium</keyword>
<sequence length="225" mass="24156">MKFLRLALVVLILGSLAACMQMPPAPNDPSYAPIMPRTPIPTELNNGAIYQAGFETNLYDDRKANRVGDIITITLQERTAARKSADNEISKNSSTQIANPTLLGNVVGAKGLNLGVDIGGNRTFAGDSEANQTNSLNGSITATIFEVLPNGVMRVRGEKWITLNNGDELIRVSGLVRSEDIGPDNTVPSTRIADARIAYSGTGAFANASQPGWLSQFFMSPMWPF</sequence>
<dbReference type="InterPro" id="IPR000527">
    <property type="entry name" value="Flag_Lring"/>
</dbReference>
<evidence type="ECO:0000256" key="5">
    <source>
        <dbReference type="ARBA" id="ARBA00022729"/>
    </source>
</evidence>
<reference evidence="14" key="1">
    <citation type="journal article" date="2019" name="Int. J. Syst. Evol. Microbiol.">
        <title>The Global Catalogue of Microorganisms (GCM) 10K type strain sequencing project: providing services to taxonomists for standard genome sequencing and annotation.</title>
        <authorList>
            <consortium name="The Broad Institute Genomics Platform"/>
            <consortium name="The Broad Institute Genome Sequencing Center for Infectious Disease"/>
            <person name="Wu L."/>
            <person name="Ma J."/>
        </authorList>
    </citation>
    <scope>NUCLEOTIDE SEQUENCE [LARGE SCALE GENOMIC DNA]</scope>
    <source>
        <strain evidence="14">CGMCC 1.12482</strain>
    </source>
</reference>
<dbReference type="Pfam" id="PF02107">
    <property type="entry name" value="FlgH"/>
    <property type="match status" value="1"/>
</dbReference>
<dbReference type="RefSeq" id="WP_150277452.1">
    <property type="nucleotide sequence ID" value="NZ_BMFF01000001.1"/>
</dbReference>
<dbReference type="HAMAP" id="MF_00415">
    <property type="entry name" value="FlgH"/>
    <property type="match status" value="1"/>
</dbReference>
<evidence type="ECO:0000256" key="8">
    <source>
        <dbReference type="ARBA" id="ARBA00023143"/>
    </source>
</evidence>
<dbReference type="PROSITE" id="PS51257">
    <property type="entry name" value="PROKAR_LIPOPROTEIN"/>
    <property type="match status" value="1"/>
</dbReference>
<evidence type="ECO:0000256" key="4">
    <source>
        <dbReference type="ARBA" id="ARBA00011439"/>
    </source>
</evidence>
<keyword evidence="10 11" id="KW-0449">Lipoprotein</keyword>